<evidence type="ECO:0008006" key="3">
    <source>
        <dbReference type="Google" id="ProtNLM"/>
    </source>
</evidence>
<proteinExistence type="predicted"/>
<gene>
    <name evidence="1" type="ORF">DI616_08555</name>
</gene>
<dbReference type="EMBL" id="VAFL01000005">
    <property type="protein sequence ID" value="TKW67110.1"/>
    <property type="molecule type" value="Genomic_DNA"/>
</dbReference>
<dbReference type="Proteomes" id="UP000315344">
    <property type="component" value="Unassembled WGS sequence"/>
</dbReference>
<name>A0A533IAL9_PARDE</name>
<comment type="caution">
    <text evidence="1">The sequence shown here is derived from an EMBL/GenBank/DDBJ whole genome shotgun (WGS) entry which is preliminary data.</text>
</comment>
<dbReference type="AlphaFoldDB" id="A0A533IAL9"/>
<evidence type="ECO:0000313" key="2">
    <source>
        <dbReference type="Proteomes" id="UP000315344"/>
    </source>
</evidence>
<evidence type="ECO:0000313" key="1">
    <source>
        <dbReference type="EMBL" id="TKW67110.1"/>
    </source>
</evidence>
<reference evidence="1 2" key="1">
    <citation type="journal article" date="2017" name="Nat. Commun.">
        <title>In situ click chemistry generation of cyclooxygenase-2 inhibitors.</title>
        <authorList>
            <person name="Bhardwaj A."/>
            <person name="Kaur J."/>
            <person name="Wuest M."/>
            <person name="Wuest F."/>
        </authorList>
    </citation>
    <scope>NUCLEOTIDE SEQUENCE [LARGE SCALE GENOMIC DNA]</scope>
    <source>
        <strain evidence="1">S2_012_000_R3_94</strain>
    </source>
</reference>
<organism evidence="1 2">
    <name type="scientific">Paracoccus denitrificans</name>
    <dbReference type="NCBI Taxonomy" id="266"/>
    <lineage>
        <taxon>Bacteria</taxon>
        <taxon>Pseudomonadati</taxon>
        <taxon>Pseudomonadota</taxon>
        <taxon>Alphaproteobacteria</taxon>
        <taxon>Rhodobacterales</taxon>
        <taxon>Paracoccaceae</taxon>
        <taxon>Paracoccus</taxon>
    </lineage>
</organism>
<protein>
    <recommendedName>
        <fullName evidence="3">DUF4352 domain-containing protein</fullName>
    </recommendedName>
</protein>
<sequence>MTLITRALIILAGIMALGAMMLTNPDYNRALRPFTAHAAAGEWARTRLFAGAMDGWRTADRISYTAFGSEVTRDSDGVFLIVDVSLSGTSVSTKLSASWKGSSGREYYTTARIRDVPGLLEDLWLQPELNSHAIAIFELPKDEVVGGAMRISLRLDPDLDGTLMLDPPAGTPPHEALTRFDG</sequence>
<accession>A0A533IAL9</accession>